<sequence>MFKIIESPAPCEVRSGYFFCRQETCLLQTFTGRFVKFTELLPCVKAKCVSGSETSKLARSGHPSVITDHMVASVEAKILEKRLFTISTLSNDLPEVSRSVLYKIVSEKLNFKKLRSRWVPKLLTGDHRNNRFKCSLNFLTRYNEEADAMLSWIVTGDETWVSHVTPESKQQSMKCRHTHSLL</sequence>
<gene>
    <name evidence="1" type="ORF">AVEN_204777_1</name>
</gene>
<organism evidence="1 2">
    <name type="scientific">Araneus ventricosus</name>
    <name type="common">Orbweaver spider</name>
    <name type="synonym">Epeira ventricosa</name>
    <dbReference type="NCBI Taxonomy" id="182803"/>
    <lineage>
        <taxon>Eukaryota</taxon>
        <taxon>Metazoa</taxon>
        <taxon>Ecdysozoa</taxon>
        <taxon>Arthropoda</taxon>
        <taxon>Chelicerata</taxon>
        <taxon>Arachnida</taxon>
        <taxon>Araneae</taxon>
        <taxon>Araneomorphae</taxon>
        <taxon>Entelegynae</taxon>
        <taxon>Araneoidea</taxon>
        <taxon>Araneidae</taxon>
        <taxon>Araneus</taxon>
    </lineage>
</organism>
<comment type="caution">
    <text evidence="1">The sequence shown here is derived from an EMBL/GenBank/DDBJ whole genome shotgun (WGS) entry which is preliminary data.</text>
</comment>
<dbReference type="PANTHER" id="PTHR46060:SF1">
    <property type="entry name" value="MARINER MOS1 TRANSPOSASE-LIKE PROTEIN"/>
    <property type="match status" value="1"/>
</dbReference>
<dbReference type="PANTHER" id="PTHR46060">
    <property type="entry name" value="MARINER MOS1 TRANSPOSASE-LIKE PROTEIN"/>
    <property type="match status" value="1"/>
</dbReference>
<evidence type="ECO:0008006" key="3">
    <source>
        <dbReference type="Google" id="ProtNLM"/>
    </source>
</evidence>
<dbReference type="OrthoDB" id="10017160at2759"/>
<dbReference type="Gene3D" id="3.30.420.10">
    <property type="entry name" value="Ribonuclease H-like superfamily/Ribonuclease H"/>
    <property type="match status" value="1"/>
</dbReference>
<dbReference type="Proteomes" id="UP000499080">
    <property type="component" value="Unassembled WGS sequence"/>
</dbReference>
<dbReference type="InterPro" id="IPR036397">
    <property type="entry name" value="RNaseH_sf"/>
</dbReference>
<keyword evidence="2" id="KW-1185">Reference proteome</keyword>
<evidence type="ECO:0000313" key="1">
    <source>
        <dbReference type="EMBL" id="GBN88872.1"/>
    </source>
</evidence>
<dbReference type="GO" id="GO:0003676">
    <property type="term" value="F:nucleic acid binding"/>
    <property type="evidence" value="ECO:0007669"/>
    <property type="project" value="InterPro"/>
</dbReference>
<dbReference type="InterPro" id="IPR052709">
    <property type="entry name" value="Transposase-MT_Hybrid"/>
</dbReference>
<reference evidence="1 2" key="1">
    <citation type="journal article" date="2019" name="Sci. Rep.">
        <title>Orb-weaving spider Araneus ventricosus genome elucidates the spidroin gene catalogue.</title>
        <authorList>
            <person name="Kono N."/>
            <person name="Nakamura H."/>
            <person name="Ohtoshi R."/>
            <person name="Moran D.A.P."/>
            <person name="Shinohara A."/>
            <person name="Yoshida Y."/>
            <person name="Fujiwara M."/>
            <person name="Mori M."/>
            <person name="Tomita M."/>
            <person name="Arakawa K."/>
        </authorList>
    </citation>
    <scope>NUCLEOTIDE SEQUENCE [LARGE SCALE GENOMIC DNA]</scope>
</reference>
<dbReference type="AlphaFoldDB" id="A0A4Y2SKV8"/>
<protein>
    <recommendedName>
        <fullName evidence="3">Histone-lysine N-methyltransferase SETMAR</fullName>
    </recommendedName>
</protein>
<name>A0A4Y2SKV8_ARAVE</name>
<evidence type="ECO:0000313" key="2">
    <source>
        <dbReference type="Proteomes" id="UP000499080"/>
    </source>
</evidence>
<accession>A0A4Y2SKV8</accession>
<proteinExistence type="predicted"/>
<dbReference type="EMBL" id="BGPR01022506">
    <property type="protein sequence ID" value="GBN88872.1"/>
    <property type="molecule type" value="Genomic_DNA"/>
</dbReference>